<comment type="caution">
    <text evidence="2">The sequence shown here is derived from an EMBL/GenBank/DDBJ whole genome shotgun (WGS) entry which is preliminary data.</text>
</comment>
<dbReference type="OrthoDB" id="114872at2759"/>
<proteinExistence type="predicted"/>
<evidence type="ECO:0000256" key="1">
    <source>
        <dbReference type="SAM" id="MobiDB-lite"/>
    </source>
</evidence>
<keyword evidence="3" id="KW-1185">Reference proteome</keyword>
<dbReference type="PANTHER" id="PTHR13510">
    <property type="entry name" value="FYVE-FINGER-CONTAINING RAB5 EFFECTOR PROTEIN RABENOSYN-5-RELATED"/>
    <property type="match status" value="1"/>
</dbReference>
<dbReference type="InterPro" id="IPR052727">
    <property type="entry name" value="Rab4/Rab5_effector"/>
</dbReference>
<organism evidence="2 3">
    <name type="scientific">Phytophthora megakarya</name>
    <dbReference type="NCBI Taxonomy" id="4795"/>
    <lineage>
        <taxon>Eukaryota</taxon>
        <taxon>Sar</taxon>
        <taxon>Stramenopiles</taxon>
        <taxon>Oomycota</taxon>
        <taxon>Peronosporomycetes</taxon>
        <taxon>Peronosporales</taxon>
        <taxon>Peronosporaceae</taxon>
        <taxon>Phytophthora</taxon>
    </lineage>
</organism>
<dbReference type="InterPro" id="IPR023393">
    <property type="entry name" value="START-like_dom_sf"/>
</dbReference>
<sequence length="380" mass="42350">MSSRSSRNISSDTLPRLRFTKEDVEHYHEVSDACLAEVLEKYEEYLYKGKRHVDTQRWKTVKSRENVVVYRERSTSDADLSDQSLSSSSSSSSGVVYHSRHDPNAAVETVSGAIVSGPGAALAAGTKIPVMICTATMPGRLEDAMYGSYVDDAATFRRRSAYEQDLADDIGMLGVFNRPSVKDPFQFMGLTWILRSFPGLGAVVKRRDFLLLQRIGLSKTSKGELIGFTITQSVPHRDLPELSKYDIIRAKMSMCTIYRQMEGQVDVFVQIVMQPGGHALNYFMIQETATSIMSVGKPMDVAQKKKLFWLMRKNALDTSMGASGSSRVCSKCSVTKKLVIDATEKTVIIRPFNFCIGCTLTARSYASLQVHAEELAQRRK</sequence>
<evidence type="ECO:0008006" key="4">
    <source>
        <dbReference type="Google" id="ProtNLM"/>
    </source>
</evidence>
<evidence type="ECO:0000313" key="2">
    <source>
        <dbReference type="EMBL" id="OWZ06438.1"/>
    </source>
</evidence>
<feature type="region of interest" description="Disordered" evidence="1">
    <location>
        <begin position="78"/>
        <end position="98"/>
    </location>
</feature>
<protein>
    <recommendedName>
        <fullName evidence="4">START domain-containing protein</fullName>
    </recommendedName>
</protein>
<reference evidence="3" key="1">
    <citation type="submission" date="2017-03" db="EMBL/GenBank/DDBJ databases">
        <title>Phytopthora megakarya and P. palmivora, two closely related causual agents of cacao black pod achieved similar genome size and gene model numbers by different mechanisms.</title>
        <authorList>
            <person name="Ali S."/>
            <person name="Shao J."/>
            <person name="Larry D.J."/>
            <person name="Kronmiller B."/>
            <person name="Shen D."/>
            <person name="Strem M.D."/>
            <person name="Melnick R.L."/>
            <person name="Guiltinan M.J."/>
            <person name="Tyler B.M."/>
            <person name="Meinhardt L.W."/>
            <person name="Bailey B.A."/>
        </authorList>
    </citation>
    <scope>NUCLEOTIDE SEQUENCE [LARGE SCALE GENOMIC DNA]</scope>
    <source>
        <strain evidence="3">zdho120</strain>
    </source>
</reference>
<dbReference type="AlphaFoldDB" id="A0A225VNG4"/>
<dbReference type="Proteomes" id="UP000198211">
    <property type="component" value="Unassembled WGS sequence"/>
</dbReference>
<accession>A0A225VNG4</accession>
<evidence type="ECO:0000313" key="3">
    <source>
        <dbReference type="Proteomes" id="UP000198211"/>
    </source>
</evidence>
<dbReference type="Gene3D" id="3.30.530.20">
    <property type="match status" value="1"/>
</dbReference>
<dbReference type="EMBL" id="NBNE01003959">
    <property type="protein sequence ID" value="OWZ06438.1"/>
    <property type="molecule type" value="Genomic_DNA"/>
</dbReference>
<gene>
    <name evidence="2" type="ORF">PHMEG_00021305</name>
</gene>
<feature type="compositionally biased region" description="Low complexity" evidence="1">
    <location>
        <begin position="78"/>
        <end position="93"/>
    </location>
</feature>
<dbReference type="PANTHER" id="PTHR13510:SF44">
    <property type="entry name" value="RABENOSYN-5"/>
    <property type="match status" value="1"/>
</dbReference>
<name>A0A225VNG4_9STRA</name>